<dbReference type="OrthoDB" id="3227712at2759"/>
<sequence length="118" mass="12774">GSDDAPDEPHTPPPPPKPEIPDTPPTPRPVRICKPSQRVSDMLAGKGADKTVPRGIPLPKENAPTAVIAELVEEITGAAMAAHVADAEGLDPRSISEARRRPEWPRWLEVMLEEIRAL</sequence>
<dbReference type="EMBL" id="KV429157">
    <property type="protein sequence ID" value="KZT63777.1"/>
    <property type="molecule type" value="Genomic_DNA"/>
</dbReference>
<proteinExistence type="predicted"/>
<evidence type="ECO:0000313" key="2">
    <source>
        <dbReference type="EMBL" id="KZT63777.1"/>
    </source>
</evidence>
<gene>
    <name evidence="2" type="ORF">DAEQUDRAFT_640389</name>
</gene>
<dbReference type="Proteomes" id="UP000076727">
    <property type="component" value="Unassembled WGS sequence"/>
</dbReference>
<dbReference type="AlphaFoldDB" id="A0A165KYZ0"/>
<organism evidence="2 3">
    <name type="scientific">Daedalea quercina L-15889</name>
    <dbReference type="NCBI Taxonomy" id="1314783"/>
    <lineage>
        <taxon>Eukaryota</taxon>
        <taxon>Fungi</taxon>
        <taxon>Dikarya</taxon>
        <taxon>Basidiomycota</taxon>
        <taxon>Agaricomycotina</taxon>
        <taxon>Agaricomycetes</taxon>
        <taxon>Polyporales</taxon>
        <taxon>Fomitopsis</taxon>
    </lineage>
</organism>
<feature type="compositionally biased region" description="Pro residues" evidence="1">
    <location>
        <begin position="11"/>
        <end position="28"/>
    </location>
</feature>
<evidence type="ECO:0000256" key="1">
    <source>
        <dbReference type="SAM" id="MobiDB-lite"/>
    </source>
</evidence>
<feature type="non-terminal residue" evidence="2">
    <location>
        <position position="1"/>
    </location>
</feature>
<feature type="region of interest" description="Disordered" evidence="1">
    <location>
        <begin position="1"/>
        <end position="33"/>
    </location>
</feature>
<evidence type="ECO:0000313" key="3">
    <source>
        <dbReference type="Proteomes" id="UP000076727"/>
    </source>
</evidence>
<keyword evidence="3" id="KW-1185">Reference proteome</keyword>
<dbReference type="STRING" id="1314783.A0A165KYZ0"/>
<name>A0A165KYZ0_9APHY</name>
<protein>
    <submittedName>
        <fullName evidence="2">Uncharacterized protein</fullName>
    </submittedName>
</protein>
<reference evidence="2 3" key="1">
    <citation type="journal article" date="2016" name="Mol. Biol. Evol.">
        <title>Comparative Genomics of Early-Diverging Mushroom-Forming Fungi Provides Insights into the Origins of Lignocellulose Decay Capabilities.</title>
        <authorList>
            <person name="Nagy L.G."/>
            <person name="Riley R."/>
            <person name="Tritt A."/>
            <person name="Adam C."/>
            <person name="Daum C."/>
            <person name="Floudas D."/>
            <person name="Sun H."/>
            <person name="Yadav J.S."/>
            <person name="Pangilinan J."/>
            <person name="Larsson K.H."/>
            <person name="Matsuura K."/>
            <person name="Barry K."/>
            <person name="Labutti K."/>
            <person name="Kuo R."/>
            <person name="Ohm R.A."/>
            <person name="Bhattacharya S.S."/>
            <person name="Shirouzu T."/>
            <person name="Yoshinaga Y."/>
            <person name="Martin F.M."/>
            <person name="Grigoriev I.V."/>
            <person name="Hibbett D.S."/>
        </authorList>
    </citation>
    <scope>NUCLEOTIDE SEQUENCE [LARGE SCALE GENOMIC DNA]</scope>
    <source>
        <strain evidence="2 3">L-15889</strain>
    </source>
</reference>
<accession>A0A165KYZ0</accession>
<feature type="non-terminal residue" evidence="2">
    <location>
        <position position="118"/>
    </location>
</feature>